<dbReference type="GeneID" id="14917729"/>
<keyword evidence="1" id="KW-1133">Transmembrane helix</keyword>
<dbReference type="VEuPathDB" id="AmoebaDB:ACA1_020520"/>
<protein>
    <submittedName>
        <fullName evidence="2">Uncharacterized protein</fullName>
    </submittedName>
</protein>
<evidence type="ECO:0000313" key="3">
    <source>
        <dbReference type="Proteomes" id="UP000011083"/>
    </source>
</evidence>
<name>L8GY54_ACACF</name>
<proteinExistence type="predicted"/>
<dbReference type="KEGG" id="acan:ACA1_020520"/>
<reference evidence="2 3" key="1">
    <citation type="journal article" date="2013" name="Genome Biol.">
        <title>Genome of Acanthamoeba castellanii highlights extensive lateral gene transfer and early evolution of tyrosine kinase signaling.</title>
        <authorList>
            <person name="Clarke M."/>
            <person name="Lohan A.J."/>
            <person name="Liu B."/>
            <person name="Lagkouvardos I."/>
            <person name="Roy S."/>
            <person name="Zafar N."/>
            <person name="Bertelli C."/>
            <person name="Schilde C."/>
            <person name="Kianianmomeni A."/>
            <person name="Burglin T.R."/>
            <person name="Frech C."/>
            <person name="Turcotte B."/>
            <person name="Kopec K.O."/>
            <person name="Synnott J.M."/>
            <person name="Choo C."/>
            <person name="Paponov I."/>
            <person name="Finkler A."/>
            <person name="Soon Heng Tan C."/>
            <person name="Hutchins A.P."/>
            <person name="Weinmeier T."/>
            <person name="Rattei T."/>
            <person name="Chu J.S."/>
            <person name="Gimenez G."/>
            <person name="Irimia M."/>
            <person name="Rigden D.J."/>
            <person name="Fitzpatrick D.A."/>
            <person name="Lorenzo-Morales J."/>
            <person name="Bateman A."/>
            <person name="Chiu C.H."/>
            <person name="Tang P."/>
            <person name="Hegemann P."/>
            <person name="Fromm H."/>
            <person name="Raoult D."/>
            <person name="Greub G."/>
            <person name="Miranda-Saavedra D."/>
            <person name="Chen N."/>
            <person name="Nash P."/>
            <person name="Ginger M.L."/>
            <person name="Horn M."/>
            <person name="Schaap P."/>
            <person name="Caler L."/>
            <person name="Loftus B."/>
        </authorList>
    </citation>
    <scope>NUCLEOTIDE SEQUENCE [LARGE SCALE GENOMIC DNA]</scope>
    <source>
        <strain evidence="2 3">Neff</strain>
    </source>
</reference>
<gene>
    <name evidence="2" type="ORF">ACA1_020520</name>
</gene>
<organism evidence="2 3">
    <name type="scientific">Acanthamoeba castellanii (strain ATCC 30010 / Neff)</name>
    <dbReference type="NCBI Taxonomy" id="1257118"/>
    <lineage>
        <taxon>Eukaryota</taxon>
        <taxon>Amoebozoa</taxon>
        <taxon>Discosea</taxon>
        <taxon>Longamoebia</taxon>
        <taxon>Centramoebida</taxon>
        <taxon>Acanthamoebidae</taxon>
        <taxon>Acanthamoeba</taxon>
    </lineage>
</organism>
<evidence type="ECO:0000313" key="2">
    <source>
        <dbReference type="EMBL" id="ELR17016.1"/>
    </source>
</evidence>
<dbReference type="Proteomes" id="UP000011083">
    <property type="component" value="Unassembled WGS sequence"/>
</dbReference>
<sequence length="269" mass="28767">MQIDVFVTSKGQPNRLMVLDGTGNIPGSQLGNAYAPLVTKGALIMGNSTTLTILPLGTMNQLLTADTNATNGIKWAQGDHTTLNNVGTNTHAQIDTFIGSKGAASGLALLDALSFVLVVQLGNMGSTMPVAMLLTIVCPWTEARWAGDLNVLKTTGTLVPMYLGAINGGANNTYFVNLTDHTQQPHAIEIMLKNTCTVLLIVDPGNSAQLLLNGGYYLELGTHTFMVLALAFMLCSITMGTYMDKWSGGNSITYVEATRMDHQKTWHVM</sequence>
<dbReference type="RefSeq" id="XP_004339029.1">
    <property type="nucleotide sequence ID" value="XM_004338981.1"/>
</dbReference>
<feature type="transmembrane region" description="Helical" evidence="1">
    <location>
        <begin position="216"/>
        <end position="237"/>
    </location>
</feature>
<dbReference type="EMBL" id="KB007976">
    <property type="protein sequence ID" value="ELR17016.1"/>
    <property type="molecule type" value="Genomic_DNA"/>
</dbReference>
<keyword evidence="1" id="KW-0812">Transmembrane</keyword>
<accession>L8GY54</accession>
<dbReference type="AlphaFoldDB" id="L8GY54"/>
<evidence type="ECO:0000256" key="1">
    <source>
        <dbReference type="SAM" id="Phobius"/>
    </source>
</evidence>
<keyword evidence="3" id="KW-1185">Reference proteome</keyword>
<keyword evidence="1" id="KW-0472">Membrane</keyword>